<dbReference type="Proteomes" id="UP000000657">
    <property type="component" value="Chromosome"/>
</dbReference>
<evidence type="ECO:0000313" key="2">
    <source>
        <dbReference type="EMBL" id="CAJ64372.1"/>
    </source>
</evidence>
<dbReference type="AlphaFoldDB" id="Q0RDU4"/>
<dbReference type="EMBL" id="CT573213">
    <property type="protein sequence ID" value="CAJ64372.1"/>
    <property type="molecule type" value="Genomic_DNA"/>
</dbReference>
<evidence type="ECO:0000313" key="3">
    <source>
        <dbReference type="Proteomes" id="UP000000657"/>
    </source>
</evidence>
<accession>Q0RDU4</accession>
<protein>
    <submittedName>
        <fullName evidence="2">Uncharacterized protein</fullName>
    </submittedName>
</protein>
<dbReference type="RefSeq" id="WP_011606814.1">
    <property type="nucleotide sequence ID" value="NC_008278.1"/>
</dbReference>
<keyword evidence="3" id="KW-1185">Reference proteome</keyword>
<name>Q0RDU4_FRAAA</name>
<proteinExistence type="predicted"/>
<reference evidence="2 3" key="1">
    <citation type="journal article" date="2007" name="Genome Res.">
        <title>Genome characteristics of facultatively symbiotic Frankia sp. strains reflect host range and host plant biogeography.</title>
        <authorList>
            <person name="Normand P."/>
            <person name="Lapierre P."/>
            <person name="Tisa L.S."/>
            <person name="Gogarten J.P."/>
            <person name="Alloisio N."/>
            <person name="Bagnarol E."/>
            <person name="Bassi C.A."/>
            <person name="Berry A.M."/>
            <person name="Bickhart D.M."/>
            <person name="Choisne N."/>
            <person name="Couloux A."/>
            <person name="Cournoyer B."/>
            <person name="Cruveiller S."/>
            <person name="Daubin V."/>
            <person name="Demange N."/>
            <person name="Francino M.P."/>
            <person name="Goltsman E."/>
            <person name="Huang Y."/>
            <person name="Kopp O.R."/>
            <person name="Labarre L."/>
            <person name="Lapidus A."/>
            <person name="Lavire C."/>
            <person name="Marechal J."/>
            <person name="Martinez M."/>
            <person name="Mastronunzio J.E."/>
            <person name="Mullin B.C."/>
            <person name="Niemann J."/>
            <person name="Pujic P."/>
            <person name="Rawnsley T."/>
            <person name="Rouy Z."/>
            <person name="Schenowitz C."/>
            <person name="Sellstedt A."/>
            <person name="Tavares F."/>
            <person name="Tomkins J.P."/>
            <person name="Vallenet D."/>
            <person name="Valverde C."/>
            <person name="Wall L.G."/>
            <person name="Wang Y."/>
            <person name="Medigue C."/>
            <person name="Benson D.R."/>
        </authorList>
    </citation>
    <scope>NUCLEOTIDE SEQUENCE [LARGE SCALE GENOMIC DNA]</scope>
    <source>
        <strain evidence="3">DSM 45986 / CECT 9034 / ACN14a</strain>
    </source>
</reference>
<feature type="compositionally biased region" description="Gly residues" evidence="1">
    <location>
        <begin position="548"/>
        <end position="557"/>
    </location>
</feature>
<evidence type="ECO:0000256" key="1">
    <source>
        <dbReference type="SAM" id="MobiDB-lite"/>
    </source>
</evidence>
<dbReference type="STRING" id="326424.FRAAL5740"/>
<dbReference type="OrthoDB" id="3204431at2"/>
<dbReference type="KEGG" id="fal:FRAAL5740"/>
<feature type="compositionally biased region" description="Low complexity" evidence="1">
    <location>
        <begin position="527"/>
        <end position="547"/>
    </location>
</feature>
<dbReference type="HOGENOM" id="CLU_488978_0_0_11"/>
<gene>
    <name evidence="2" type="ordered locus">FRAAL5740</name>
</gene>
<organism evidence="2 3">
    <name type="scientific">Frankia alni (strain DSM 45986 / CECT 9034 / ACN14a)</name>
    <dbReference type="NCBI Taxonomy" id="326424"/>
    <lineage>
        <taxon>Bacteria</taxon>
        <taxon>Bacillati</taxon>
        <taxon>Actinomycetota</taxon>
        <taxon>Actinomycetes</taxon>
        <taxon>Frankiales</taxon>
        <taxon>Frankiaceae</taxon>
        <taxon>Frankia</taxon>
    </lineage>
</organism>
<sequence>MTGTTGAPGAAGPGAIGRLRRWSRRDDAEHAPVLDLTDVDEVTLTLLAPPAPFQGLRRRVVDQFTILSANRCRLARSVNWGPLDDALNQIVPVTGAGRVNTVGRLPPEVLVLLPVSTLSKRALVAFDLTGPGGSDAHLMPYGTSVALQGNLIARLADPLGVPLEEPARRMVDAISRFRPGRLSGNYPRLVPGRGRPLRLDAIRTYLEREAELAVPVSRLRRWQDLVVDAERVLAAALAEPFDPLSSAETLLLAVGELWRDPDVPDGRDLAAVEGYLTGFTTWIDALVGVGAAAEPVLTTVAEYGRRWEALAAVTLDPYRPFLIKTSEELRTVLVRGRPVLGRSGPPWRQLLHPAALVDVDSGGTGSYHVSIGTDDTSIELDTPMMIDLFGDPVPRTYIEDVQRNREVYAFYTTDARRPPRSRLVVGLSVSADVSRITGAIGVLMLLTVGLSAVPVELAPDAVAVITLPSSFAATVLLTRERSSLAAWVLGPAKTTLLALLVALAVLAGLRAAGWHAPPDSTPPAPARPVAGTDPPARPAGAAATVPAGPGGGTLEAL</sequence>
<feature type="region of interest" description="Disordered" evidence="1">
    <location>
        <begin position="516"/>
        <end position="557"/>
    </location>
</feature>